<dbReference type="AlphaFoldDB" id="A0A086MTN6"/>
<dbReference type="RefSeq" id="WP_043382262.1">
    <property type="nucleotide sequence ID" value="NZ_KN039947.1"/>
</dbReference>
<evidence type="ECO:0000256" key="2">
    <source>
        <dbReference type="SAM" id="Phobius"/>
    </source>
</evidence>
<evidence type="ECO:0000313" key="4">
    <source>
        <dbReference type="Proteomes" id="UP000029095"/>
    </source>
</evidence>
<dbReference type="EMBL" id="JNFQ01000003">
    <property type="protein sequence ID" value="KFG72254.1"/>
    <property type="molecule type" value="Genomic_DNA"/>
</dbReference>
<feature type="region of interest" description="Disordered" evidence="1">
    <location>
        <begin position="150"/>
        <end position="193"/>
    </location>
</feature>
<dbReference type="HOGENOM" id="CLU_826155_0_0_11"/>
<dbReference type="Proteomes" id="UP000029095">
    <property type="component" value="Unassembled WGS sequence"/>
</dbReference>
<name>A0A086MTN6_9ACTN</name>
<organism evidence="3 4">
    <name type="scientific">Streptomyces mutabilis</name>
    <dbReference type="NCBI Taxonomy" id="67332"/>
    <lineage>
        <taxon>Bacteria</taxon>
        <taxon>Bacillati</taxon>
        <taxon>Actinomycetota</taxon>
        <taxon>Actinomycetes</taxon>
        <taxon>Kitasatosporales</taxon>
        <taxon>Streptomycetaceae</taxon>
        <taxon>Streptomyces</taxon>
    </lineage>
</organism>
<keyword evidence="2" id="KW-0812">Transmembrane</keyword>
<protein>
    <submittedName>
        <fullName evidence="3">SpdB</fullName>
    </submittedName>
</protein>
<dbReference type="STRING" id="1915400.FM21_29290"/>
<proteinExistence type="predicted"/>
<sequence>MNSVQTRSAERALSGGTWLIVCGAMLYSILTVTPLMAAHTAEEWDWTAPILPLVVDAAVVIVVKLDDVLARLGGHGGRWPVVLRWMTGLMTLALNTADSALKKDLVGVAVHSVAPLLLIVTAETSLAYRRAIARAVAALEAEQRAERERREQAARERAEQAREEARAEREHAAQLERERREHEAALAREQAEREERRLREQREARERAEAAERAERERREREREQREQERERAEREATARLARERAEQQARERRERQEREERADRERAALLARGPANGKLPEDDARQIVAAAFGAELSVRSAAELCGWSVGWVSARYAEHRAPGAGGAELAIASN</sequence>
<evidence type="ECO:0000256" key="1">
    <source>
        <dbReference type="SAM" id="MobiDB-lite"/>
    </source>
</evidence>
<keyword evidence="4" id="KW-1185">Reference proteome</keyword>
<evidence type="ECO:0000313" key="3">
    <source>
        <dbReference type="EMBL" id="KFG72254.1"/>
    </source>
</evidence>
<keyword evidence="2" id="KW-1133">Transmembrane helix</keyword>
<reference evidence="3 4" key="1">
    <citation type="submission" date="2014-05" db="EMBL/GenBank/DDBJ databases">
        <title>Complete genome sequence of the Streptomyces mutabilis TRM45540.</title>
        <authorList>
            <person name="Luo X."/>
            <person name="Zhang L."/>
        </authorList>
    </citation>
    <scope>NUCLEOTIDE SEQUENCE [LARGE SCALE GENOMIC DNA]</scope>
    <source>
        <strain evidence="3 4">TRM45540</strain>
    </source>
</reference>
<gene>
    <name evidence="3" type="ORF">FM21_29290</name>
</gene>
<comment type="caution">
    <text evidence="3">The sequence shown here is derived from an EMBL/GenBank/DDBJ whole genome shotgun (WGS) entry which is preliminary data.</text>
</comment>
<feature type="region of interest" description="Disordered" evidence="1">
    <location>
        <begin position="210"/>
        <end position="267"/>
    </location>
</feature>
<accession>A0A086MTN6</accession>
<keyword evidence="2" id="KW-0472">Membrane</keyword>
<feature type="transmembrane region" description="Helical" evidence="2">
    <location>
        <begin position="12"/>
        <end position="30"/>
    </location>
</feature>